<protein>
    <submittedName>
        <fullName evidence="2">Uncharacterized protein</fullName>
    </submittedName>
</protein>
<evidence type="ECO:0000313" key="2">
    <source>
        <dbReference type="EMBL" id="KAF2591712.1"/>
    </source>
</evidence>
<feature type="compositionally biased region" description="Basic and acidic residues" evidence="1">
    <location>
        <begin position="506"/>
        <end position="515"/>
    </location>
</feature>
<evidence type="ECO:0000256" key="1">
    <source>
        <dbReference type="SAM" id="MobiDB-lite"/>
    </source>
</evidence>
<dbReference type="EMBL" id="QGKY02000190">
    <property type="protein sequence ID" value="KAF2591712.1"/>
    <property type="molecule type" value="Genomic_DNA"/>
</dbReference>
<name>A0A8S9KCE8_BRACR</name>
<dbReference type="AlphaFoldDB" id="A0A8S9KCE8"/>
<sequence length="531" mass="60281">MAAGCARRAESWSTRDVPERGDAERFGGRSVRRQLERTWSELVLRGDEVACRIRTHNRSWSGVWQRGLKLAPPLEEPVDGFRARYRSEVWYSRFKSKNIIEVGAGYGSEVPKPLHDCSSMISRPDFSLPLPQPMTKPTTRSLCGYGSVTLSIQTVISPKVKPLWPFNPFTRVTPLLAELWIDPGQYGWYGQYGLSFHDEKVVPSSPHRLRRHLRCISVVVSASSPTSSLHRATVVSALRHHRVRSVTISSSSLIRRRLHISLFCVSASDQDFRNMVEVFCVCGEWSSNESFHWEFYEFYVDKNMITSFVRLEEEDLQYEDLLKMVSEDFRIQEEDITLSYGISLQLKSIVEEFTPISIANTRKLRSFIGKIRAFHGICWLLGIMHFSFLFALHKSLSSVGVSIGVLGVTCKHLGSKREWKLLFERVDHRSGQWERPTTPAPDETKPAQPLAPGPCAKRRSEVGIWSDVPQRGEAPDPSSTSRQQLSRSGATIGSEVRNPRAKRRNKADIWRDVPQRSETPALEAERPGGAT</sequence>
<feature type="compositionally biased region" description="Polar residues" evidence="1">
    <location>
        <begin position="477"/>
        <end position="491"/>
    </location>
</feature>
<proteinExistence type="predicted"/>
<reference evidence="2" key="1">
    <citation type="submission" date="2019-12" db="EMBL/GenBank/DDBJ databases">
        <title>Genome sequencing and annotation of Brassica cretica.</title>
        <authorList>
            <person name="Studholme D.J."/>
            <person name="Sarris P.F."/>
        </authorList>
    </citation>
    <scope>NUCLEOTIDE SEQUENCE</scope>
    <source>
        <strain evidence="2">PFS-102/07</strain>
        <tissue evidence="2">Leaf</tissue>
    </source>
</reference>
<feature type="region of interest" description="Disordered" evidence="1">
    <location>
        <begin position="430"/>
        <end position="531"/>
    </location>
</feature>
<organism evidence="2">
    <name type="scientific">Brassica cretica</name>
    <name type="common">Mustard</name>
    <dbReference type="NCBI Taxonomy" id="69181"/>
    <lineage>
        <taxon>Eukaryota</taxon>
        <taxon>Viridiplantae</taxon>
        <taxon>Streptophyta</taxon>
        <taxon>Embryophyta</taxon>
        <taxon>Tracheophyta</taxon>
        <taxon>Spermatophyta</taxon>
        <taxon>Magnoliopsida</taxon>
        <taxon>eudicotyledons</taxon>
        <taxon>Gunneridae</taxon>
        <taxon>Pentapetalae</taxon>
        <taxon>rosids</taxon>
        <taxon>malvids</taxon>
        <taxon>Brassicales</taxon>
        <taxon>Brassicaceae</taxon>
        <taxon>Brassiceae</taxon>
        <taxon>Brassica</taxon>
    </lineage>
</organism>
<comment type="caution">
    <text evidence="2">The sequence shown here is derived from an EMBL/GenBank/DDBJ whole genome shotgun (WGS) entry which is preliminary data.</text>
</comment>
<accession>A0A8S9KCE8</accession>
<gene>
    <name evidence="2" type="ORF">F2Q70_00039982</name>
</gene>